<keyword evidence="2" id="KW-0058">Aromatic hydrocarbons catabolism</keyword>
<organism evidence="12 13">
    <name type="scientific">Aromatoleum tolulyticum</name>
    <dbReference type="NCBI Taxonomy" id="34027"/>
    <lineage>
        <taxon>Bacteria</taxon>
        <taxon>Pseudomonadati</taxon>
        <taxon>Pseudomonadota</taxon>
        <taxon>Betaproteobacteria</taxon>
        <taxon>Rhodocyclales</taxon>
        <taxon>Rhodocyclaceae</taxon>
        <taxon>Aromatoleum</taxon>
    </lineage>
</organism>
<comment type="catalytic activity">
    <reaction evidence="6">
        <text>salicylaldehyde + NAD(+) + H2O = salicylate + NADH + 2 H(+)</text>
        <dbReference type="Rhea" id="RHEA:18537"/>
        <dbReference type="ChEBI" id="CHEBI:15377"/>
        <dbReference type="ChEBI" id="CHEBI:15378"/>
        <dbReference type="ChEBI" id="CHEBI:16008"/>
        <dbReference type="ChEBI" id="CHEBI:30762"/>
        <dbReference type="ChEBI" id="CHEBI:57540"/>
        <dbReference type="ChEBI" id="CHEBI:57945"/>
        <dbReference type="EC" id="1.2.1.65"/>
    </reaction>
</comment>
<keyword evidence="13" id="KW-1185">Reference proteome</keyword>
<evidence type="ECO:0000313" key="12">
    <source>
        <dbReference type="EMBL" id="SIR37354.1"/>
    </source>
</evidence>
<keyword evidence="4" id="KW-0520">NAD</keyword>
<dbReference type="Gene3D" id="3.40.605.10">
    <property type="entry name" value="Aldehyde Dehydrogenase, Chain A, domain 1"/>
    <property type="match status" value="1"/>
</dbReference>
<evidence type="ECO:0000256" key="7">
    <source>
        <dbReference type="ARBA" id="ARBA00066992"/>
    </source>
</evidence>
<dbReference type="PANTHER" id="PTHR42986">
    <property type="entry name" value="BENZALDEHYDE DEHYDROGENASE YFMT"/>
    <property type="match status" value="1"/>
</dbReference>
<dbReference type="SUPFAM" id="SSF53720">
    <property type="entry name" value="ALDH-like"/>
    <property type="match status" value="1"/>
</dbReference>
<dbReference type="PROSITE" id="PS00687">
    <property type="entry name" value="ALDEHYDE_DEHYDR_GLU"/>
    <property type="match status" value="1"/>
</dbReference>
<dbReference type="RefSeq" id="WP_076603589.1">
    <property type="nucleotide sequence ID" value="NZ_FTMD01000014.1"/>
</dbReference>
<evidence type="ECO:0000259" key="11">
    <source>
        <dbReference type="Pfam" id="PF00171"/>
    </source>
</evidence>
<dbReference type="InterPro" id="IPR016162">
    <property type="entry name" value="Ald_DH_N"/>
</dbReference>
<evidence type="ECO:0000256" key="6">
    <source>
        <dbReference type="ARBA" id="ARBA00050596"/>
    </source>
</evidence>
<dbReference type="CDD" id="cd07150">
    <property type="entry name" value="ALDH_VaniDH_like"/>
    <property type="match status" value="1"/>
</dbReference>
<evidence type="ECO:0000256" key="5">
    <source>
        <dbReference type="ARBA" id="ARBA00035632"/>
    </source>
</evidence>
<dbReference type="Pfam" id="PF00171">
    <property type="entry name" value="Aldedh"/>
    <property type="match status" value="1"/>
</dbReference>
<dbReference type="InterPro" id="IPR015590">
    <property type="entry name" value="Aldehyde_DH_dom"/>
</dbReference>
<dbReference type="InterPro" id="IPR016163">
    <property type="entry name" value="Ald_DH_C"/>
</dbReference>
<reference evidence="13" key="1">
    <citation type="submission" date="2017-01" db="EMBL/GenBank/DDBJ databases">
        <authorList>
            <person name="Varghese N."/>
            <person name="Submissions S."/>
        </authorList>
    </citation>
    <scope>NUCLEOTIDE SEQUENCE [LARGE SCALE GENOMIC DNA]</scope>
    <source>
        <strain evidence="13">ATCC 51758</strain>
    </source>
</reference>
<dbReference type="InterPro" id="IPR016161">
    <property type="entry name" value="Ald_DH/histidinol_DH"/>
</dbReference>
<dbReference type="EMBL" id="FTMD01000014">
    <property type="protein sequence ID" value="SIR37354.1"/>
    <property type="molecule type" value="Genomic_DNA"/>
</dbReference>
<evidence type="ECO:0000256" key="2">
    <source>
        <dbReference type="ARBA" id="ARBA00022797"/>
    </source>
</evidence>
<evidence type="ECO:0000256" key="10">
    <source>
        <dbReference type="RuleBase" id="RU003345"/>
    </source>
</evidence>
<gene>
    <name evidence="12" type="ORF">SAMN05421829_11411</name>
</gene>
<evidence type="ECO:0000256" key="3">
    <source>
        <dbReference type="ARBA" id="ARBA00023002"/>
    </source>
</evidence>
<dbReference type="InterPro" id="IPR016160">
    <property type="entry name" value="Ald_DH_CS_CYS"/>
</dbReference>
<feature type="active site" evidence="9">
    <location>
        <position position="248"/>
    </location>
</feature>
<comment type="pathway">
    <text evidence="5">Aromatic compound metabolism; naphthalene degradation.</text>
</comment>
<accession>A0A1N7AEC0</accession>
<feature type="domain" description="Aldehyde dehydrogenase" evidence="11">
    <location>
        <begin position="12"/>
        <end position="469"/>
    </location>
</feature>
<keyword evidence="3 10" id="KW-0560">Oxidoreductase</keyword>
<name>A0A1N7AEC0_9RHOO</name>
<dbReference type="FunFam" id="3.40.309.10:FF:000010">
    <property type="entry name" value="Gamma-aminobutyraldehyde dehydrogenase"/>
    <property type="match status" value="1"/>
</dbReference>
<evidence type="ECO:0000256" key="4">
    <source>
        <dbReference type="ARBA" id="ARBA00023027"/>
    </source>
</evidence>
<comment type="similarity">
    <text evidence="1 10">Belongs to the aldehyde dehydrogenase family.</text>
</comment>
<protein>
    <recommendedName>
        <fullName evidence="8">Salicylaldehyde dehydrogenase</fullName>
        <ecNumber evidence="7">1.2.1.65</ecNumber>
    </recommendedName>
</protein>
<dbReference type="Gene3D" id="3.40.309.10">
    <property type="entry name" value="Aldehyde Dehydrogenase, Chain A, domain 2"/>
    <property type="match status" value="1"/>
</dbReference>
<evidence type="ECO:0000256" key="8">
    <source>
        <dbReference type="ARBA" id="ARBA00070319"/>
    </source>
</evidence>
<dbReference type="PANTHER" id="PTHR42986:SF1">
    <property type="entry name" value="BENZALDEHYDE DEHYDROGENASE YFMT"/>
    <property type="match status" value="1"/>
</dbReference>
<dbReference type="AlphaFoldDB" id="A0A1N7AEC0"/>
<evidence type="ECO:0000313" key="13">
    <source>
        <dbReference type="Proteomes" id="UP000186819"/>
    </source>
</evidence>
<dbReference type="FunFam" id="3.40.605.10:FF:000007">
    <property type="entry name" value="NAD/NADP-dependent betaine aldehyde dehydrogenase"/>
    <property type="match status" value="1"/>
</dbReference>
<evidence type="ECO:0000256" key="9">
    <source>
        <dbReference type="PROSITE-ProRule" id="PRU10007"/>
    </source>
</evidence>
<dbReference type="STRING" id="34027.SAMN05421829_11411"/>
<dbReference type="InterPro" id="IPR029510">
    <property type="entry name" value="Ald_DH_CS_GLU"/>
</dbReference>
<dbReference type="GO" id="GO:0018485">
    <property type="term" value="F:salicylaldehyde dehydrogenase (NAD+) activity"/>
    <property type="evidence" value="ECO:0007669"/>
    <property type="project" value="UniProtKB-EC"/>
</dbReference>
<dbReference type="EC" id="1.2.1.65" evidence="7"/>
<sequence>MKEYKLFIDGEWVASSTETILDDINPATGEVWGRVHQASAADLERAIAAAYRARESWGNTLANEREAILLRAADELQKRIPEVADVLMDEAGSTFGKAMFEASFVVNLLRSAAGECRRITGETMPSDSPGVFSMSVRRPLGVIAGIAPFNFPFLLATKKVALALAAGNTFVLKPATYTPVTSLKIAEIFEAAGLPKGVLNVVPVQGSVLGNKFVADPRVRMITFTGSTEVGRELSAEAGRHFKRITLELGGKSPLIVLKDADIDYAVNAAAFGIFLHQGQVCMANSRLIVEAPIFDAFCDKLATKISGFKVGDPRDPQTVIGPLIDRKQCAVLDRHVADAVAKGAKLLSGGRSEGAFYQPTILAGVTPDMVVFREESFGPAVSVIRAADSEEALRLANDSCYGLSSGLITNDLQKAFDLSLRLEAGMVHINDASIMDEPHVPFGGVKDSGMGREGGHHSMDEMTELKWITVQMGKRAFPF</sequence>
<proteinExistence type="inferred from homology"/>
<dbReference type="Proteomes" id="UP000186819">
    <property type="component" value="Unassembled WGS sequence"/>
</dbReference>
<evidence type="ECO:0000256" key="1">
    <source>
        <dbReference type="ARBA" id="ARBA00009986"/>
    </source>
</evidence>
<dbReference type="PROSITE" id="PS00070">
    <property type="entry name" value="ALDEHYDE_DEHYDR_CYS"/>
    <property type="match status" value="1"/>
</dbReference>
<dbReference type="OrthoDB" id="6187633at2"/>